<evidence type="ECO:0000313" key="2">
    <source>
        <dbReference type="EMBL" id="OYN82141.1"/>
    </source>
</evidence>
<dbReference type="SUPFAM" id="SSF51905">
    <property type="entry name" value="FAD/NAD(P)-binding domain"/>
    <property type="match status" value="1"/>
</dbReference>
<dbReference type="InterPro" id="IPR051704">
    <property type="entry name" value="FAD_aromatic-hydroxylase"/>
</dbReference>
<feature type="domain" description="FAD-binding" evidence="1">
    <location>
        <begin position="19"/>
        <end position="332"/>
    </location>
</feature>
<protein>
    <recommendedName>
        <fullName evidence="1">FAD-binding domain-containing protein</fullName>
    </recommendedName>
</protein>
<proteinExistence type="predicted"/>
<evidence type="ECO:0000259" key="1">
    <source>
        <dbReference type="Pfam" id="PF01494"/>
    </source>
</evidence>
<dbReference type="Proteomes" id="UP000216063">
    <property type="component" value="Unassembled WGS sequence"/>
</dbReference>
<dbReference type="InterPro" id="IPR036188">
    <property type="entry name" value="FAD/NAD-bd_sf"/>
</dbReference>
<dbReference type="PANTHER" id="PTHR46865">
    <property type="entry name" value="OXIDOREDUCTASE-RELATED"/>
    <property type="match status" value="1"/>
</dbReference>
<dbReference type="Gene3D" id="3.50.50.60">
    <property type="entry name" value="FAD/NAD(P)-binding domain"/>
    <property type="match status" value="1"/>
</dbReference>
<dbReference type="AlphaFoldDB" id="A0A255DTX7"/>
<evidence type="ECO:0000313" key="3">
    <source>
        <dbReference type="Proteomes" id="UP000216063"/>
    </source>
</evidence>
<dbReference type="GO" id="GO:0071949">
    <property type="term" value="F:FAD binding"/>
    <property type="evidence" value="ECO:0007669"/>
    <property type="project" value="InterPro"/>
</dbReference>
<gene>
    <name evidence="2" type="ORF">CG716_02340</name>
</gene>
<dbReference type="EMBL" id="NOZR01000002">
    <property type="protein sequence ID" value="OYN82141.1"/>
    <property type="molecule type" value="Genomic_DNA"/>
</dbReference>
<organism evidence="2 3">
    <name type="scientific">Mycolicibacterium sphagni</name>
    <dbReference type="NCBI Taxonomy" id="1786"/>
    <lineage>
        <taxon>Bacteria</taxon>
        <taxon>Bacillati</taxon>
        <taxon>Actinomycetota</taxon>
        <taxon>Actinomycetes</taxon>
        <taxon>Mycobacteriales</taxon>
        <taxon>Mycobacteriaceae</taxon>
        <taxon>Mycolicibacterium</taxon>
    </lineage>
</organism>
<dbReference type="PRINTS" id="PR00420">
    <property type="entry name" value="RNGMNOXGNASE"/>
</dbReference>
<comment type="caution">
    <text evidence="2">The sequence shown here is derived from an EMBL/GenBank/DDBJ whole genome shotgun (WGS) entry which is preliminary data.</text>
</comment>
<dbReference type="OrthoDB" id="3356051at2"/>
<dbReference type="Gene3D" id="3.30.9.10">
    <property type="entry name" value="D-Amino Acid Oxidase, subunit A, domain 2"/>
    <property type="match status" value="1"/>
</dbReference>
<accession>A0A255DTX7</accession>
<dbReference type="Pfam" id="PF01494">
    <property type="entry name" value="FAD_binding_3"/>
    <property type="match status" value="1"/>
</dbReference>
<keyword evidence="3" id="KW-1185">Reference proteome</keyword>
<name>A0A255DTX7_9MYCO</name>
<sequence length="411" mass="45101">MRLGRRTFAACWVVNPDKKVLICGGGVAGPACAYWLNKYGYTVVVAEKAPGLRDGGQNVDIKGAGQRVIEKMGLVDAVIAKDTQEQGQKYLDAAGHVVATLPKQAFGSLTNDFEILRGDFARILYDLTQDQCEYRFDTVVAYLEEKSHCVSVTFGDRTVEDFEFVVCAEGMGSSTRQMVMAQEVRFRYLGAHMSFFNIPRRPEDDHWALTVNGLGGTFLTLRPGNDTETTVLLTFLAHEDGTPGDAAAPKDLLRRALDGRGTIADRVSSELDAVEDFYFGPMSQVHVSRWSKGRVVLVGDAAYCPTPFTGSGTALALVGAYVLAGELSRHRDHAEAFVAYERLVRPYAEAAQNQLTPALIRFIHVKTRLEVALAHLLIRGIALGATQRIAKLIADRRGTEVADEFVLADYF</sequence>
<dbReference type="InterPro" id="IPR002938">
    <property type="entry name" value="FAD-bd"/>
</dbReference>
<dbReference type="PANTHER" id="PTHR46865:SF2">
    <property type="entry name" value="MONOOXYGENASE"/>
    <property type="match status" value="1"/>
</dbReference>
<reference evidence="2 3" key="1">
    <citation type="submission" date="2017-07" db="EMBL/GenBank/DDBJ databases">
        <title>The new phylogeny of genus Mycobacterium.</title>
        <authorList>
            <person name="Tortoli E."/>
            <person name="Trovato A."/>
            <person name="Cirillo D.M."/>
        </authorList>
    </citation>
    <scope>NUCLEOTIDE SEQUENCE [LARGE SCALE GENOMIC DNA]</scope>
    <source>
        <strain evidence="2 3">ATCC 33027</strain>
    </source>
</reference>